<organism evidence="1 2">
    <name type="scientific">Prevotella pallens</name>
    <dbReference type="NCBI Taxonomy" id="60133"/>
    <lineage>
        <taxon>Bacteria</taxon>
        <taxon>Pseudomonadati</taxon>
        <taxon>Bacteroidota</taxon>
        <taxon>Bacteroidia</taxon>
        <taxon>Bacteroidales</taxon>
        <taxon>Prevotellaceae</taxon>
        <taxon>Prevotella</taxon>
    </lineage>
</organism>
<comment type="caution">
    <text evidence="1">The sequence shown here is derived from an EMBL/GenBank/DDBJ whole genome shotgun (WGS) entry which is preliminary data.</text>
</comment>
<keyword evidence="2" id="KW-1185">Reference proteome</keyword>
<sequence>MHIENIRKKHIITICPNNWTNNEMKGEYVILAFTNKQQDKIILSIRKKITSSQIIIKTKNNIPMLIKPQQLLLLLLFICIGAKAQERTILLQGYVRDAFTNGGIKNVSVILMDEDSTIIDKQTVKYIVNGQGREETFYNNIPSYVMLTIGYRISKKP</sequence>
<name>A0ABX9DRB4_9BACT</name>
<evidence type="ECO:0008006" key="3">
    <source>
        <dbReference type="Google" id="ProtNLM"/>
    </source>
</evidence>
<protein>
    <recommendedName>
        <fullName evidence="3">TonB-linked outer membrane protein, SusC/RagA family</fullName>
    </recommendedName>
</protein>
<dbReference type="EMBL" id="QLTQ01000009">
    <property type="protein sequence ID" value="RAS45767.1"/>
    <property type="molecule type" value="Genomic_DNA"/>
</dbReference>
<reference evidence="1 2" key="1">
    <citation type="submission" date="2018-06" db="EMBL/GenBank/DDBJ databases">
        <title>Genomic Encyclopedia of Archaeal and Bacterial Type Strains, Phase II (KMG-II): from individual species to whole genera.</title>
        <authorList>
            <person name="Goeker M."/>
        </authorList>
    </citation>
    <scope>NUCLEOTIDE SEQUENCE [LARGE SCALE GENOMIC DNA]</scope>
    <source>
        <strain evidence="1 2">DSM 18710</strain>
    </source>
</reference>
<evidence type="ECO:0000313" key="1">
    <source>
        <dbReference type="EMBL" id="RAS45767.1"/>
    </source>
</evidence>
<dbReference type="Proteomes" id="UP000249852">
    <property type="component" value="Unassembled WGS sequence"/>
</dbReference>
<accession>A0ABX9DRB4</accession>
<gene>
    <name evidence="1" type="ORF">BC673_10969</name>
</gene>
<evidence type="ECO:0000313" key="2">
    <source>
        <dbReference type="Proteomes" id="UP000249852"/>
    </source>
</evidence>
<proteinExistence type="predicted"/>